<dbReference type="HOGENOM" id="CLU_026391_0_0_1"/>
<name>S7RGW1_GLOTA</name>
<accession>S7RGW1</accession>
<feature type="compositionally biased region" description="Basic and acidic residues" evidence="1">
    <location>
        <begin position="36"/>
        <end position="46"/>
    </location>
</feature>
<dbReference type="Proteomes" id="UP000030669">
    <property type="component" value="Unassembled WGS sequence"/>
</dbReference>
<keyword evidence="3" id="KW-1185">Reference proteome</keyword>
<organism evidence="2 3">
    <name type="scientific">Gloeophyllum trabeum (strain ATCC 11539 / FP-39264 / Madison 617)</name>
    <name type="common">Brown rot fungus</name>
    <dbReference type="NCBI Taxonomy" id="670483"/>
    <lineage>
        <taxon>Eukaryota</taxon>
        <taxon>Fungi</taxon>
        <taxon>Dikarya</taxon>
        <taxon>Basidiomycota</taxon>
        <taxon>Agaricomycotina</taxon>
        <taxon>Agaricomycetes</taxon>
        <taxon>Gloeophyllales</taxon>
        <taxon>Gloeophyllaceae</taxon>
        <taxon>Gloeophyllum</taxon>
    </lineage>
</organism>
<sequence length="306" mass="34348">MHPHVVISGIASLFPKDDKKRKTEAELNDPEQVNIVDHKVLGEDRLSPMPSPSGTSTPDASSLASARSPSPSLSPRSTRTSSPLELLDKTSSFITKLADEPMVKFFRKHSDEPFSAMKRWVVEHFEFGQCMFEPSGLLERYRALEAWNGLWVNYWTETVPKPGSSASIQDPFEKEGTTPSLTTADMGRMSLEDTGGDLGADACPLTKEEEKERSKQLKKAEKELKKQRDIEKKAQESRPPRHFIVLPGRFNGHARHKWLRVPIAGAEDEVQAHCGLFIKDQNLDYEAFVDGVGDLLRSWCRLIAFS</sequence>
<dbReference type="eggNOG" id="ENOG502RY95">
    <property type="taxonomic scope" value="Eukaryota"/>
</dbReference>
<feature type="region of interest" description="Disordered" evidence="1">
    <location>
        <begin position="163"/>
        <end position="238"/>
    </location>
</feature>
<dbReference type="STRING" id="670483.S7RGW1"/>
<dbReference type="PANTHER" id="PTHR47842">
    <property type="entry name" value="EXPRESSED PROTEIN"/>
    <property type="match status" value="1"/>
</dbReference>
<dbReference type="EMBL" id="KB469305">
    <property type="protein sequence ID" value="EPQ53450.1"/>
    <property type="molecule type" value="Genomic_DNA"/>
</dbReference>
<feature type="region of interest" description="Disordered" evidence="1">
    <location>
        <begin position="17"/>
        <end position="84"/>
    </location>
</feature>
<dbReference type="PANTHER" id="PTHR47842:SF3">
    <property type="entry name" value="DUF676 DOMAIN-CONTAINING PROTEIN"/>
    <property type="match status" value="1"/>
</dbReference>
<gene>
    <name evidence="2" type="ORF">GLOTRDRAFT_111670</name>
</gene>
<dbReference type="RefSeq" id="XP_007867791.1">
    <property type="nucleotide sequence ID" value="XM_007869600.1"/>
</dbReference>
<proteinExistence type="predicted"/>
<dbReference type="OMA" id="QHPAINI"/>
<feature type="compositionally biased region" description="Basic and acidic residues" evidence="1">
    <location>
        <begin position="206"/>
        <end position="238"/>
    </location>
</feature>
<protein>
    <submittedName>
        <fullName evidence="2">Uncharacterized protein</fullName>
    </submittedName>
</protein>
<evidence type="ECO:0000313" key="3">
    <source>
        <dbReference type="Proteomes" id="UP000030669"/>
    </source>
</evidence>
<evidence type="ECO:0000313" key="2">
    <source>
        <dbReference type="EMBL" id="EPQ53450.1"/>
    </source>
</evidence>
<dbReference type="KEGG" id="gtr:GLOTRDRAFT_111670"/>
<reference evidence="2 3" key="1">
    <citation type="journal article" date="2012" name="Science">
        <title>The Paleozoic origin of enzymatic lignin decomposition reconstructed from 31 fungal genomes.</title>
        <authorList>
            <person name="Floudas D."/>
            <person name="Binder M."/>
            <person name="Riley R."/>
            <person name="Barry K."/>
            <person name="Blanchette R.A."/>
            <person name="Henrissat B."/>
            <person name="Martinez A.T."/>
            <person name="Otillar R."/>
            <person name="Spatafora J.W."/>
            <person name="Yadav J.S."/>
            <person name="Aerts A."/>
            <person name="Benoit I."/>
            <person name="Boyd A."/>
            <person name="Carlson A."/>
            <person name="Copeland A."/>
            <person name="Coutinho P.M."/>
            <person name="de Vries R.P."/>
            <person name="Ferreira P."/>
            <person name="Findley K."/>
            <person name="Foster B."/>
            <person name="Gaskell J."/>
            <person name="Glotzer D."/>
            <person name="Gorecki P."/>
            <person name="Heitman J."/>
            <person name="Hesse C."/>
            <person name="Hori C."/>
            <person name="Igarashi K."/>
            <person name="Jurgens J.A."/>
            <person name="Kallen N."/>
            <person name="Kersten P."/>
            <person name="Kohler A."/>
            <person name="Kuees U."/>
            <person name="Kumar T.K.A."/>
            <person name="Kuo A."/>
            <person name="LaButti K."/>
            <person name="Larrondo L.F."/>
            <person name="Lindquist E."/>
            <person name="Ling A."/>
            <person name="Lombard V."/>
            <person name="Lucas S."/>
            <person name="Lundell T."/>
            <person name="Martin R."/>
            <person name="McLaughlin D.J."/>
            <person name="Morgenstern I."/>
            <person name="Morin E."/>
            <person name="Murat C."/>
            <person name="Nagy L.G."/>
            <person name="Nolan M."/>
            <person name="Ohm R.A."/>
            <person name="Patyshakuliyeva A."/>
            <person name="Rokas A."/>
            <person name="Ruiz-Duenas F.J."/>
            <person name="Sabat G."/>
            <person name="Salamov A."/>
            <person name="Samejima M."/>
            <person name="Schmutz J."/>
            <person name="Slot J.C."/>
            <person name="St John F."/>
            <person name="Stenlid J."/>
            <person name="Sun H."/>
            <person name="Sun S."/>
            <person name="Syed K."/>
            <person name="Tsang A."/>
            <person name="Wiebenga A."/>
            <person name="Young D."/>
            <person name="Pisabarro A."/>
            <person name="Eastwood D.C."/>
            <person name="Martin F."/>
            <person name="Cullen D."/>
            <person name="Grigoriev I.V."/>
            <person name="Hibbett D.S."/>
        </authorList>
    </citation>
    <scope>NUCLEOTIDE SEQUENCE [LARGE SCALE GENOMIC DNA]</scope>
    <source>
        <strain evidence="2 3">ATCC 11539</strain>
    </source>
</reference>
<evidence type="ECO:0000256" key="1">
    <source>
        <dbReference type="SAM" id="MobiDB-lite"/>
    </source>
</evidence>
<dbReference type="AlphaFoldDB" id="S7RGW1"/>
<dbReference type="GeneID" id="19299425"/>
<dbReference type="OrthoDB" id="3248508at2759"/>
<feature type="compositionally biased region" description="Low complexity" evidence="1">
    <location>
        <begin position="52"/>
        <end position="84"/>
    </location>
</feature>